<dbReference type="RefSeq" id="WP_254572985.1">
    <property type="nucleotide sequence ID" value="NZ_CP098502.1"/>
</dbReference>
<evidence type="ECO:0000313" key="1">
    <source>
        <dbReference type="EMBL" id="UTI66314.1"/>
    </source>
</evidence>
<dbReference type="SUPFAM" id="SSF56281">
    <property type="entry name" value="Metallo-hydrolase/oxidoreductase"/>
    <property type="match status" value="1"/>
</dbReference>
<reference evidence="1 2" key="1">
    <citation type="submission" date="2022-06" db="EMBL/GenBank/DDBJ databases">
        <title>Paraconexibacter antarcticus.</title>
        <authorList>
            <person name="Kim C.S."/>
        </authorList>
    </citation>
    <scope>NUCLEOTIDE SEQUENCE [LARGE SCALE GENOMIC DNA]</scope>
    <source>
        <strain evidence="1 2">02-257</strain>
    </source>
</reference>
<dbReference type="InterPro" id="IPR036866">
    <property type="entry name" value="RibonucZ/Hydroxyglut_hydro"/>
</dbReference>
<sequence length="333" mass="35545">MTPGPLDGLGTVARIPGHLASLARFVAERQDRRRADADAFAELARRPLHLPAGVELEWLGTAGYRLTAEGQTLYIDPYVSRVPPRALLGRRPALADPLLHARFLTPPGPVAGVLVGHTHFDHAIDVPELCRRTGATAYGSASLGRLMHAFGVGDRAVQVVPRQAYELGPFVVRFHRSAHSKLLLGLKVPSDGELTCDHIDGFNTGAYRCGQVFGIEIEVAGLRLYHQGSANLLDDEVPTGGVDVFLAGIAGRRFTPGYWPRILGRLQPDVVVASHFDDFLRPVDAPTGFSLNVNLAVWPEEIAAVGRDIGVAALPAPVSGGPRAPASGGTRPT</sequence>
<accession>A0ABY5DZD5</accession>
<dbReference type="Proteomes" id="UP001056035">
    <property type="component" value="Chromosome"/>
</dbReference>
<keyword evidence="2" id="KW-1185">Reference proteome</keyword>
<dbReference type="Pfam" id="PF13483">
    <property type="entry name" value="Lactamase_B_3"/>
    <property type="match status" value="1"/>
</dbReference>
<dbReference type="EMBL" id="CP098502">
    <property type="protein sequence ID" value="UTI66314.1"/>
    <property type="molecule type" value="Genomic_DNA"/>
</dbReference>
<evidence type="ECO:0000313" key="2">
    <source>
        <dbReference type="Proteomes" id="UP001056035"/>
    </source>
</evidence>
<protein>
    <submittedName>
        <fullName evidence="1">MBL fold metallo-hydrolase</fullName>
    </submittedName>
</protein>
<dbReference type="PANTHER" id="PTHR43546:SF3">
    <property type="entry name" value="UPF0173 METAL-DEPENDENT HYDROLASE MJ1163"/>
    <property type="match status" value="1"/>
</dbReference>
<gene>
    <name evidence="1" type="ORF">NBH00_08920</name>
</gene>
<dbReference type="Gene3D" id="3.60.15.10">
    <property type="entry name" value="Ribonuclease Z/Hydroxyacylglutathione hydrolase-like"/>
    <property type="match status" value="1"/>
</dbReference>
<dbReference type="PANTHER" id="PTHR43546">
    <property type="entry name" value="UPF0173 METAL-DEPENDENT HYDROLASE MJ1163-RELATED"/>
    <property type="match status" value="1"/>
</dbReference>
<proteinExistence type="predicted"/>
<name>A0ABY5DZD5_9ACTN</name>
<dbReference type="InterPro" id="IPR050114">
    <property type="entry name" value="UPF0173_UPF0282_UlaG_hydrolase"/>
</dbReference>
<organism evidence="1 2">
    <name type="scientific">Paraconexibacter antarcticus</name>
    <dbReference type="NCBI Taxonomy" id="2949664"/>
    <lineage>
        <taxon>Bacteria</taxon>
        <taxon>Bacillati</taxon>
        <taxon>Actinomycetota</taxon>
        <taxon>Thermoleophilia</taxon>
        <taxon>Solirubrobacterales</taxon>
        <taxon>Paraconexibacteraceae</taxon>
        <taxon>Paraconexibacter</taxon>
    </lineage>
</organism>